<gene>
    <name evidence="1" type="ORF">OBRU01_20480</name>
</gene>
<reference evidence="1 2" key="1">
    <citation type="journal article" date="2015" name="Genome Biol. Evol.">
        <title>The genome of winter moth (Operophtera brumata) provides a genomic perspective on sexual dimorphism and phenology.</title>
        <authorList>
            <person name="Derks M.F."/>
            <person name="Smit S."/>
            <person name="Salis L."/>
            <person name="Schijlen E."/>
            <person name="Bossers A."/>
            <person name="Mateman C."/>
            <person name="Pijl A.S."/>
            <person name="de Ridder D."/>
            <person name="Groenen M.A."/>
            <person name="Visser M.E."/>
            <person name="Megens H.J."/>
        </authorList>
    </citation>
    <scope>NUCLEOTIDE SEQUENCE [LARGE SCALE GENOMIC DNA]</scope>
    <source>
        <strain evidence="1">WM2013NL</strain>
        <tissue evidence="1">Head and thorax</tissue>
    </source>
</reference>
<evidence type="ECO:0000313" key="1">
    <source>
        <dbReference type="EMBL" id="KOB67399.1"/>
    </source>
</evidence>
<protein>
    <submittedName>
        <fullName evidence="1">Uncharacterized protein</fullName>
    </submittedName>
</protein>
<name>A0A0L7KWH8_OPEBR</name>
<keyword evidence="2" id="KW-1185">Reference proteome</keyword>
<dbReference type="STRING" id="104452.A0A0L7KWH8"/>
<dbReference type="EMBL" id="JTDY01005072">
    <property type="protein sequence ID" value="KOB67399.1"/>
    <property type="molecule type" value="Genomic_DNA"/>
</dbReference>
<comment type="caution">
    <text evidence="1">The sequence shown here is derived from an EMBL/GenBank/DDBJ whole genome shotgun (WGS) entry which is preliminary data.</text>
</comment>
<dbReference type="AlphaFoldDB" id="A0A0L7KWH8"/>
<dbReference type="Proteomes" id="UP000037510">
    <property type="component" value="Unassembled WGS sequence"/>
</dbReference>
<sequence>MLNMKLKERLALAFSAFLILFTLMLVVDLQMDYGISGHRVPLHGRVKIGDTEDKGKSAYMEFRKRFLQKRLVL</sequence>
<evidence type="ECO:0000313" key="2">
    <source>
        <dbReference type="Proteomes" id="UP000037510"/>
    </source>
</evidence>
<accession>A0A0L7KWH8</accession>
<organism evidence="1 2">
    <name type="scientific">Operophtera brumata</name>
    <name type="common">Winter moth</name>
    <name type="synonym">Phalaena brumata</name>
    <dbReference type="NCBI Taxonomy" id="104452"/>
    <lineage>
        <taxon>Eukaryota</taxon>
        <taxon>Metazoa</taxon>
        <taxon>Ecdysozoa</taxon>
        <taxon>Arthropoda</taxon>
        <taxon>Hexapoda</taxon>
        <taxon>Insecta</taxon>
        <taxon>Pterygota</taxon>
        <taxon>Neoptera</taxon>
        <taxon>Endopterygota</taxon>
        <taxon>Lepidoptera</taxon>
        <taxon>Glossata</taxon>
        <taxon>Ditrysia</taxon>
        <taxon>Geometroidea</taxon>
        <taxon>Geometridae</taxon>
        <taxon>Larentiinae</taxon>
        <taxon>Operophtera</taxon>
    </lineage>
</organism>
<proteinExistence type="predicted"/>